<evidence type="ECO:0000256" key="4">
    <source>
        <dbReference type="SAM" id="MobiDB-lite"/>
    </source>
</evidence>
<feature type="compositionally biased region" description="Polar residues" evidence="4">
    <location>
        <begin position="481"/>
        <end position="493"/>
    </location>
</feature>
<sequence length="537" mass="61252">MANNQCKECGCICSKCSDHDVHLHVEIENLKQRLVEKENHIVTMETNFLNEANKFPNGEVSALREELITWQDKYKRLYEAHRRVQRVNQGLEDKLLKLVDVSETEKNTLTKDIATLSHKLADANYTIKKVTEDNERYKNDLSLALQFLQCKPGNFVSQKYDTLPNEVQAKVSNYMVVKKKPEERRTLPDMKSIKVPIPTFPPTAMVYSVPKTSNYNRLMDEEEAENSEVDIVSAAIMAKVLEERERERSCVKHCDTCTCSKHIRIITHNTHHSVSTQTGSPGSTNTLCLKCNHQLENSPPLVNIVKNVDNNKNVYNLQESNNQNVAKVQPNNFLIDKKLNESKMETSSDSKSENLIDLNSPTIRDSPNEVIFFNINEKKEKPLTHHKLCKNTKLETSEIYKGGRQCSMRLQTGSKNILLDSKPNAVSPVLYTHSEMKSNNSKSIKPESISSGDCKTSSSLSENTSNQRVADWIQTIDVGSTSDYSESLNSHPSSRTDDKTELDKVKYKQMEDNVKRFLFGEYNFVHKKNINEISKQD</sequence>
<proteinExistence type="predicted"/>
<reference evidence="6" key="1">
    <citation type="submission" date="2025-08" db="UniProtKB">
        <authorList>
            <consortium name="RefSeq"/>
        </authorList>
    </citation>
    <scope>IDENTIFICATION</scope>
    <source>
        <tissue evidence="6">Whole Larva</tissue>
    </source>
</reference>
<dbReference type="GeneID" id="108558281"/>
<organism evidence="5 6">
    <name type="scientific">Nicrophorus vespilloides</name>
    <name type="common">Boreal carrion beetle</name>
    <dbReference type="NCBI Taxonomy" id="110193"/>
    <lineage>
        <taxon>Eukaryota</taxon>
        <taxon>Metazoa</taxon>
        <taxon>Ecdysozoa</taxon>
        <taxon>Arthropoda</taxon>
        <taxon>Hexapoda</taxon>
        <taxon>Insecta</taxon>
        <taxon>Pterygota</taxon>
        <taxon>Neoptera</taxon>
        <taxon>Endopterygota</taxon>
        <taxon>Coleoptera</taxon>
        <taxon>Polyphaga</taxon>
        <taxon>Staphyliniformia</taxon>
        <taxon>Silphidae</taxon>
        <taxon>Nicrophorinae</taxon>
        <taxon>Nicrophorus</taxon>
    </lineage>
</organism>
<dbReference type="RefSeq" id="XP_017770627.1">
    <property type="nucleotide sequence ID" value="XM_017915138.1"/>
</dbReference>
<keyword evidence="3" id="KW-0472">Membrane</keyword>
<dbReference type="PANTHER" id="PTHR28664">
    <property type="entry name" value="TIGHT JUNCTION-ASSOCIATED PROTEIN 1"/>
    <property type="match status" value="1"/>
</dbReference>
<keyword evidence="5" id="KW-1185">Reference proteome</keyword>
<accession>A0ABM1M7S7</accession>
<evidence type="ECO:0000256" key="2">
    <source>
        <dbReference type="ARBA" id="ARBA00022553"/>
    </source>
</evidence>
<feature type="region of interest" description="Disordered" evidence="4">
    <location>
        <begin position="481"/>
        <end position="501"/>
    </location>
</feature>
<gene>
    <name evidence="6" type="primary">LOC108558281</name>
</gene>
<keyword evidence="2" id="KW-0597">Phosphoprotein</keyword>
<name>A0ABM1M7S7_NICVS</name>
<evidence type="ECO:0000256" key="1">
    <source>
        <dbReference type="ARBA" id="ARBA00004170"/>
    </source>
</evidence>
<dbReference type="Proteomes" id="UP000695000">
    <property type="component" value="Unplaced"/>
</dbReference>
<evidence type="ECO:0000313" key="5">
    <source>
        <dbReference type="Proteomes" id="UP000695000"/>
    </source>
</evidence>
<comment type="subcellular location">
    <subcellularLocation>
        <location evidence="1">Membrane</location>
        <topology evidence="1">Peripheral membrane protein</topology>
    </subcellularLocation>
</comment>
<protein>
    <submittedName>
        <fullName evidence="6">Uncharacterized protein LOC108558281 isoform X1</fullName>
    </submittedName>
</protein>
<dbReference type="InterPro" id="IPR043441">
    <property type="entry name" value="Tjap1/BEGAIN"/>
</dbReference>
<feature type="compositionally biased region" description="Polar residues" evidence="4">
    <location>
        <begin position="437"/>
        <end position="466"/>
    </location>
</feature>
<evidence type="ECO:0000313" key="6">
    <source>
        <dbReference type="RefSeq" id="XP_017770627.1"/>
    </source>
</evidence>
<feature type="region of interest" description="Disordered" evidence="4">
    <location>
        <begin position="436"/>
        <end position="466"/>
    </location>
</feature>
<dbReference type="PANTHER" id="PTHR28664:SF4">
    <property type="entry name" value="TIGHT JUNCTION-ASSOCIATED PROTEIN 1"/>
    <property type="match status" value="1"/>
</dbReference>
<evidence type="ECO:0000256" key="3">
    <source>
        <dbReference type="ARBA" id="ARBA00023136"/>
    </source>
</evidence>